<protein>
    <recommendedName>
        <fullName evidence="2">histidine kinase</fullName>
        <ecNumber evidence="2">2.7.13.3</ecNumber>
    </recommendedName>
</protein>
<dbReference type="PROSITE" id="PS50112">
    <property type="entry name" value="PAS"/>
    <property type="match status" value="1"/>
</dbReference>
<sequence length="764" mass="85491">MLYSPRGEAQLRELLAKGLPSPAWLVDRDLSLTWCSPPSPEAEAAGSVCTAVRLADPQAWATAHHRALQGETGGFDVTTCGHTYRCSVAPVKDLTGAIVAAVGIATDVTDFAQVVREFNRAQQEHSELIDNIDGIVWEANASDVRFTLVSKQAERLLGYPTQRWLEEPDFWVSHLHPDDRKWAPAFCVKATAEGRPHEFEYRMIAADGRTVWLRDIVSVIVEDQRPIKLRGIMVDVTEQHWNKERLQHMVSLLRATLDSTTDGLLVVNLHGRIVAYNRRYQDMWRIPDEVMDFRRDDRVIEHVLGLLEHPEQFLARVRELYAAPEAESLDDHIELRDGRVIERASAPQRQGETIIGRVWSFRDVTQRVRAEQERDRLLVAEQAARVAAEESFALLDTFLNNAPIGLGFLDRDMRYLRLNDTLAALHGRRREDEVGLTVREATQDMAPFIEPHLRRVLETGEPIIDLELKGMVPSSPGEQRHWRVSYYPVQTSRGGIVGVGAVVVEVTAERRAQEERERLLSEAHEAIRVRDDFLSIASHELKTPLTPLKLHLQMLKQRGTGQPAPSAIVEKALAQVKRLSGLINDLLDTSRIGAGRLELECKPVQLLELIREVLADFQPVSVHHAFTCEEPQEDIVIHGDRGRLAQVLTNLLENAIKYSPTGGTVRISCASSGAEAVISVSDSGIGIPADQQKHLFERFFRARNAPITGFGGLGLGLYICRDIVERHGGRIWVESEAGHGSTFRFTLPLNSHHPESLEAGAADA</sequence>
<gene>
    <name evidence="9" type="ORF">OV287_27890</name>
</gene>
<dbReference type="SUPFAM" id="SSF55874">
    <property type="entry name" value="ATPase domain of HSP90 chaperone/DNA topoisomerase II/histidine kinase"/>
    <property type="match status" value="1"/>
</dbReference>
<dbReference type="InterPro" id="IPR004358">
    <property type="entry name" value="Sig_transdc_His_kin-like_C"/>
</dbReference>
<dbReference type="EC" id="2.7.13.3" evidence="2"/>
<evidence type="ECO:0000259" key="6">
    <source>
        <dbReference type="PROSITE" id="PS50109"/>
    </source>
</evidence>
<dbReference type="InterPro" id="IPR003661">
    <property type="entry name" value="HisK_dim/P_dom"/>
</dbReference>
<evidence type="ECO:0000256" key="3">
    <source>
        <dbReference type="ARBA" id="ARBA00022553"/>
    </source>
</evidence>
<proteinExistence type="predicted"/>
<dbReference type="InterPro" id="IPR000014">
    <property type="entry name" value="PAS"/>
</dbReference>
<dbReference type="Gene3D" id="1.10.287.130">
    <property type="match status" value="1"/>
</dbReference>
<dbReference type="SUPFAM" id="SSF47384">
    <property type="entry name" value="Homodimeric domain of signal transducing histidine kinase"/>
    <property type="match status" value="1"/>
</dbReference>
<dbReference type="RefSeq" id="WP_267537092.1">
    <property type="nucleotide sequence ID" value="NZ_JAPNKA010000001.1"/>
</dbReference>
<dbReference type="CDD" id="cd00082">
    <property type="entry name" value="HisKA"/>
    <property type="match status" value="1"/>
</dbReference>
<keyword evidence="5" id="KW-0418">Kinase</keyword>
<dbReference type="PRINTS" id="PR00344">
    <property type="entry name" value="BCTRLSENSOR"/>
</dbReference>
<dbReference type="Pfam" id="PF08447">
    <property type="entry name" value="PAS_3"/>
    <property type="match status" value="1"/>
</dbReference>
<dbReference type="Pfam" id="PF08448">
    <property type="entry name" value="PAS_4"/>
    <property type="match status" value="1"/>
</dbReference>
<dbReference type="NCBIfam" id="TIGR00229">
    <property type="entry name" value="sensory_box"/>
    <property type="match status" value="2"/>
</dbReference>
<dbReference type="PANTHER" id="PTHR43047:SF72">
    <property type="entry name" value="OSMOSENSING HISTIDINE PROTEIN KINASE SLN1"/>
    <property type="match status" value="1"/>
</dbReference>
<dbReference type="PROSITE" id="PS50109">
    <property type="entry name" value="HIS_KIN"/>
    <property type="match status" value="1"/>
</dbReference>
<comment type="catalytic activity">
    <reaction evidence="1">
        <text>ATP + protein L-histidine = ADP + protein N-phospho-L-histidine.</text>
        <dbReference type="EC" id="2.7.13.3"/>
    </reaction>
</comment>
<dbReference type="Pfam" id="PF00512">
    <property type="entry name" value="HisKA"/>
    <property type="match status" value="1"/>
</dbReference>
<dbReference type="Proteomes" id="UP001207654">
    <property type="component" value="Unassembled WGS sequence"/>
</dbReference>
<dbReference type="InterPro" id="IPR001610">
    <property type="entry name" value="PAC"/>
</dbReference>
<dbReference type="Pfam" id="PF02518">
    <property type="entry name" value="HATPase_c"/>
    <property type="match status" value="1"/>
</dbReference>
<evidence type="ECO:0000313" key="10">
    <source>
        <dbReference type="Proteomes" id="UP001207654"/>
    </source>
</evidence>
<dbReference type="Gene3D" id="3.30.565.10">
    <property type="entry name" value="Histidine kinase-like ATPase, C-terminal domain"/>
    <property type="match status" value="1"/>
</dbReference>
<comment type="caution">
    <text evidence="9">The sequence shown here is derived from an EMBL/GenBank/DDBJ whole genome shotgun (WGS) entry which is preliminary data.</text>
</comment>
<dbReference type="CDD" id="cd00130">
    <property type="entry name" value="PAS"/>
    <property type="match status" value="2"/>
</dbReference>
<dbReference type="SMART" id="SM00388">
    <property type="entry name" value="HisKA"/>
    <property type="match status" value="1"/>
</dbReference>
<dbReference type="InterPro" id="IPR036097">
    <property type="entry name" value="HisK_dim/P_sf"/>
</dbReference>
<dbReference type="InterPro" id="IPR013655">
    <property type="entry name" value="PAS_fold_3"/>
</dbReference>
<dbReference type="SMART" id="SM00387">
    <property type="entry name" value="HATPase_c"/>
    <property type="match status" value="1"/>
</dbReference>
<keyword evidence="3" id="KW-0597">Phosphoprotein</keyword>
<feature type="domain" description="Histidine kinase" evidence="6">
    <location>
        <begin position="536"/>
        <end position="751"/>
    </location>
</feature>
<evidence type="ECO:0000256" key="5">
    <source>
        <dbReference type="ARBA" id="ARBA00022777"/>
    </source>
</evidence>
<dbReference type="InterPro" id="IPR035965">
    <property type="entry name" value="PAS-like_dom_sf"/>
</dbReference>
<evidence type="ECO:0000259" key="7">
    <source>
        <dbReference type="PROSITE" id="PS50112"/>
    </source>
</evidence>
<dbReference type="CDD" id="cd00075">
    <property type="entry name" value="HATPase"/>
    <property type="match status" value="1"/>
</dbReference>
<dbReference type="InterPro" id="IPR013656">
    <property type="entry name" value="PAS_4"/>
</dbReference>
<keyword evidence="10" id="KW-1185">Reference proteome</keyword>
<name>A0ABT4A9I0_9BACT</name>
<evidence type="ECO:0000256" key="1">
    <source>
        <dbReference type="ARBA" id="ARBA00000085"/>
    </source>
</evidence>
<evidence type="ECO:0000256" key="2">
    <source>
        <dbReference type="ARBA" id="ARBA00012438"/>
    </source>
</evidence>
<dbReference type="EMBL" id="JAPNKA010000001">
    <property type="protein sequence ID" value="MCY1078305.1"/>
    <property type="molecule type" value="Genomic_DNA"/>
</dbReference>
<dbReference type="InterPro" id="IPR003594">
    <property type="entry name" value="HATPase_dom"/>
</dbReference>
<keyword evidence="4" id="KW-0808">Transferase</keyword>
<evidence type="ECO:0000259" key="8">
    <source>
        <dbReference type="PROSITE" id="PS50113"/>
    </source>
</evidence>
<accession>A0ABT4A9I0</accession>
<feature type="domain" description="PAS" evidence="7">
    <location>
        <begin position="121"/>
        <end position="180"/>
    </location>
</feature>
<dbReference type="Gene3D" id="3.30.450.20">
    <property type="entry name" value="PAS domain"/>
    <property type="match status" value="3"/>
</dbReference>
<dbReference type="InterPro" id="IPR000700">
    <property type="entry name" value="PAS-assoc_C"/>
</dbReference>
<feature type="domain" description="PAC" evidence="8">
    <location>
        <begin position="197"/>
        <end position="248"/>
    </location>
</feature>
<dbReference type="SUPFAM" id="SSF55785">
    <property type="entry name" value="PYP-like sensor domain (PAS domain)"/>
    <property type="match status" value="3"/>
</dbReference>
<organism evidence="9 10">
    <name type="scientific">Archangium lansingense</name>
    <dbReference type="NCBI Taxonomy" id="2995310"/>
    <lineage>
        <taxon>Bacteria</taxon>
        <taxon>Pseudomonadati</taxon>
        <taxon>Myxococcota</taxon>
        <taxon>Myxococcia</taxon>
        <taxon>Myxococcales</taxon>
        <taxon>Cystobacterineae</taxon>
        <taxon>Archangiaceae</taxon>
        <taxon>Archangium</taxon>
    </lineage>
</organism>
<dbReference type="PROSITE" id="PS50113">
    <property type="entry name" value="PAC"/>
    <property type="match status" value="1"/>
</dbReference>
<evidence type="ECO:0000256" key="4">
    <source>
        <dbReference type="ARBA" id="ARBA00022679"/>
    </source>
</evidence>
<dbReference type="InterPro" id="IPR036890">
    <property type="entry name" value="HATPase_C_sf"/>
</dbReference>
<dbReference type="Pfam" id="PF12860">
    <property type="entry name" value="PAS_7"/>
    <property type="match status" value="1"/>
</dbReference>
<dbReference type="SMART" id="SM00086">
    <property type="entry name" value="PAC"/>
    <property type="match status" value="2"/>
</dbReference>
<reference evidence="9 10" key="1">
    <citation type="submission" date="2022-11" db="EMBL/GenBank/DDBJ databases">
        <title>Minimal conservation of predation-associated metabolite biosynthetic gene clusters underscores biosynthetic potential of Myxococcota including descriptions for ten novel species: Archangium lansinium sp. nov., Myxococcus landrumus sp. nov., Nannocystis bai.</title>
        <authorList>
            <person name="Ahearne A."/>
            <person name="Stevens C."/>
            <person name="Phillips K."/>
        </authorList>
    </citation>
    <scope>NUCLEOTIDE SEQUENCE [LARGE SCALE GENOMIC DNA]</scope>
    <source>
        <strain evidence="9 10">MIWBW</strain>
    </source>
</reference>
<dbReference type="InterPro" id="IPR005467">
    <property type="entry name" value="His_kinase_dom"/>
</dbReference>
<dbReference type="PANTHER" id="PTHR43047">
    <property type="entry name" value="TWO-COMPONENT HISTIDINE PROTEIN KINASE"/>
    <property type="match status" value="1"/>
</dbReference>
<dbReference type="SMART" id="SM00091">
    <property type="entry name" value="PAS"/>
    <property type="match status" value="3"/>
</dbReference>
<evidence type="ECO:0000313" key="9">
    <source>
        <dbReference type="EMBL" id="MCY1078305.1"/>
    </source>
</evidence>